<dbReference type="PANTHER" id="PTHR43976:SF16">
    <property type="entry name" value="SHORT-CHAIN DEHYDROGENASE_REDUCTASE FAMILY PROTEIN"/>
    <property type="match status" value="1"/>
</dbReference>
<comment type="caution">
    <text evidence="3">The sequence shown here is derived from an EMBL/GenBank/DDBJ whole genome shotgun (WGS) entry which is preliminary data.</text>
</comment>
<dbReference type="PRINTS" id="PR00081">
    <property type="entry name" value="GDHRDH"/>
</dbReference>
<evidence type="ECO:0000313" key="3">
    <source>
        <dbReference type="EMBL" id="MER7374840.1"/>
    </source>
</evidence>
<dbReference type="Proteomes" id="UP001486207">
    <property type="component" value="Unassembled WGS sequence"/>
</dbReference>
<reference evidence="3 4" key="1">
    <citation type="submission" date="2024-06" db="EMBL/GenBank/DDBJ databases">
        <title>The Natural Products Discovery Center: Release of the First 8490 Sequenced Strains for Exploring Actinobacteria Biosynthetic Diversity.</title>
        <authorList>
            <person name="Kalkreuter E."/>
            <person name="Kautsar S.A."/>
            <person name="Yang D."/>
            <person name="Bader C.D."/>
            <person name="Teijaro C.N."/>
            <person name="Fluegel L."/>
            <person name="Davis C.M."/>
            <person name="Simpson J.R."/>
            <person name="Lauterbach L."/>
            <person name="Steele A.D."/>
            <person name="Gui C."/>
            <person name="Meng S."/>
            <person name="Li G."/>
            <person name="Viehrig K."/>
            <person name="Ye F."/>
            <person name="Su P."/>
            <person name="Kiefer A.F."/>
            <person name="Nichols A."/>
            <person name="Cepeda A.J."/>
            <person name="Yan W."/>
            <person name="Fan B."/>
            <person name="Jiang Y."/>
            <person name="Adhikari A."/>
            <person name="Zheng C.-J."/>
            <person name="Schuster L."/>
            <person name="Cowan T.M."/>
            <person name="Smanski M.J."/>
            <person name="Chevrette M.G."/>
            <person name="De Carvalho L.P.S."/>
            <person name="Shen B."/>
        </authorList>
    </citation>
    <scope>NUCLEOTIDE SEQUENCE [LARGE SCALE GENOMIC DNA]</scope>
    <source>
        <strain evidence="3 4">NPDC000155</strain>
    </source>
</reference>
<name>A0ABV1XTF1_9ACTN</name>
<dbReference type="Gene3D" id="3.40.50.720">
    <property type="entry name" value="NAD(P)-binding Rossmann-like Domain"/>
    <property type="match status" value="1"/>
</dbReference>
<organism evidence="3 4">
    <name type="scientific">Streptomyces lanatus</name>
    <dbReference type="NCBI Taxonomy" id="66900"/>
    <lineage>
        <taxon>Bacteria</taxon>
        <taxon>Bacillati</taxon>
        <taxon>Actinomycetota</taxon>
        <taxon>Actinomycetes</taxon>
        <taxon>Kitasatosporales</taxon>
        <taxon>Streptomycetaceae</taxon>
        <taxon>Streptomyces</taxon>
    </lineage>
</organism>
<dbReference type="Pfam" id="PF00106">
    <property type="entry name" value="adh_short"/>
    <property type="match status" value="1"/>
</dbReference>
<dbReference type="EMBL" id="JBEPFB010000008">
    <property type="protein sequence ID" value="MER7374840.1"/>
    <property type="molecule type" value="Genomic_DNA"/>
</dbReference>
<dbReference type="RefSeq" id="WP_190071824.1">
    <property type="nucleotide sequence ID" value="NZ_BNBM01000008.1"/>
</dbReference>
<dbReference type="CDD" id="cd05374">
    <property type="entry name" value="17beta-HSD-like_SDR_c"/>
    <property type="match status" value="1"/>
</dbReference>
<evidence type="ECO:0000313" key="4">
    <source>
        <dbReference type="Proteomes" id="UP001486207"/>
    </source>
</evidence>
<gene>
    <name evidence="3" type="ORF">ABT384_19600</name>
</gene>
<evidence type="ECO:0000256" key="1">
    <source>
        <dbReference type="ARBA" id="ARBA00006484"/>
    </source>
</evidence>
<dbReference type="InterPro" id="IPR036291">
    <property type="entry name" value="NAD(P)-bd_dom_sf"/>
</dbReference>
<dbReference type="NCBIfam" id="NF005065">
    <property type="entry name" value="PRK06482.1"/>
    <property type="match status" value="1"/>
</dbReference>
<dbReference type="InterPro" id="IPR002347">
    <property type="entry name" value="SDR_fam"/>
</dbReference>
<comment type="similarity">
    <text evidence="1">Belongs to the short-chain dehydrogenases/reductases (SDR) family.</text>
</comment>
<keyword evidence="4" id="KW-1185">Reference proteome</keyword>
<evidence type="ECO:0000256" key="2">
    <source>
        <dbReference type="ARBA" id="ARBA00023002"/>
    </source>
</evidence>
<accession>A0ABV1XTF1</accession>
<dbReference type="SUPFAM" id="SSF51735">
    <property type="entry name" value="NAD(P)-binding Rossmann-fold domains"/>
    <property type="match status" value="1"/>
</dbReference>
<keyword evidence="2" id="KW-0560">Oxidoreductase</keyword>
<proteinExistence type="inferred from homology"/>
<protein>
    <submittedName>
        <fullName evidence="3">SDR family oxidoreductase</fullName>
    </submittedName>
</protein>
<sequence>MALSTWLVTGASSGIGREVAEQLLQRGDRVAAVARRTERLEELIKQYGDQLWTAQLDVTDTKALRAVVDRVFAELGRVDVVFSNAGSGAVGAAEEMEDAAIEQQIALNMTAPIQLARAVIPHLRAQGGGRFIQTSTMGGQITTPGASMYHASKWGLEGFMESVAPEVAPFGIAITMIEPGVVRTDFGAALSIAPAIDAYAVTPVGQIRQYIEATGGNLTADATGDPEKVATAIIDSADVTPAPLRLALGSDSYTAIKSALERRLADLESTKPVAFATDYAK</sequence>
<dbReference type="InterPro" id="IPR051911">
    <property type="entry name" value="SDR_oxidoreductase"/>
</dbReference>
<dbReference type="PANTHER" id="PTHR43976">
    <property type="entry name" value="SHORT CHAIN DEHYDROGENASE"/>
    <property type="match status" value="1"/>
</dbReference>